<dbReference type="PROSITE" id="PS51186">
    <property type="entry name" value="GNAT"/>
    <property type="match status" value="1"/>
</dbReference>
<dbReference type="InterPro" id="IPR016181">
    <property type="entry name" value="Acyl_CoA_acyltransferase"/>
</dbReference>
<evidence type="ECO:0000313" key="4">
    <source>
        <dbReference type="EMBL" id="RDE09405.1"/>
    </source>
</evidence>
<protein>
    <submittedName>
        <fullName evidence="4">N-acetyltransferase</fullName>
    </submittedName>
</protein>
<proteinExistence type="predicted"/>
<dbReference type="Gene3D" id="3.40.630.30">
    <property type="match status" value="1"/>
</dbReference>
<dbReference type="GO" id="GO:0016747">
    <property type="term" value="F:acyltransferase activity, transferring groups other than amino-acyl groups"/>
    <property type="evidence" value="ECO:0007669"/>
    <property type="project" value="InterPro"/>
</dbReference>
<organism evidence="4 5">
    <name type="scientific">Pelagibacterium lacus</name>
    <dbReference type="NCBI Taxonomy" id="2282655"/>
    <lineage>
        <taxon>Bacteria</taxon>
        <taxon>Pseudomonadati</taxon>
        <taxon>Pseudomonadota</taxon>
        <taxon>Alphaproteobacteria</taxon>
        <taxon>Hyphomicrobiales</taxon>
        <taxon>Devosiaceae</taxon>
        <taxon>Pelagibacterium</taxon>
    </lineage>
</organism>
<evidence type="ECO:0000313" key="5">
    <source>
        <dbReference type="Proteomes" id="UP000253759"/>
    </source>
</evidence>
<dbReference type="AlphaFoldDB" id="A0A369W6B2"/>
<accession>A0A369W6B2</accession>
<reference evidence="5" key="1">
    <citation type="submission" date="2018-07" db="EMBL/GenBank/DDBJ databases">
        <authorList>
            <person name="Liu B.-T."/>
            <person name="Du Z."/>
        </authorList>
    </citation>
    <scope>NUCLEOTIDE SEQUENCE [LARGE SCALE GENOMIC DNA]</scope>
    <source>
        <strain evidence="5">XYN52</strain>
    </source>
</reference>
<dbReference type="Proteomes" id="UP000253759">
    <property type="component" value="Unassembled WGS sequence"/>
</dbReference>
<keyword evidence="5" id="KW-1185">Reference proteome</keyword>
<evidence type="ECO:0000256" key="1">
    <source>
        <dbReference type="ARBA" id="ARBA00022679"/>
    </source>
</evidence>
<dbReference type="SUPFAM" id="SSF55729">
    <property type="entry name" value="Acyl-CoA N-acyltransferases (Nat)"/>
    <property type="match status" value="1"/>
</dbReference>
<evidence type="ECO:0000256" key="2">
    <source>
        <dbReference type="ARBA" id="ARBA00023315"/>
    </source>
</evidence>
<name>A0A369W6B2_9HYPH</name>
<dbReference type="CDD" id="cd04301">
    <property type="entry name" value="NAT_SF"/>
    <property type="match status" value="1"/>
</dbReference>
<dbReference type="OrthoDB" id="5459937at2"/>
<evidence type="ECO:0000259" key="3">
    <source>
        <dbReference type="PROSITE" id="PS51186"/>
    </source>
</evidence>
<dbReference type="Pfam" id="PF00583">
    <property type="entry name" value="Acetyltransf_1"/>
    <property type="match status" value="1"/>
</dbReference>
<dbReference type="InterPro" id="IPR000182">
    <property type="entry name" value="GNAT_dom"/>
</dbReference>
<feature type="domain" description="N-acetyltransferase" evidence="3">
    <location>
        <begin position="1"/>
        <end position="163"/>
    </location>
</feature>
<sequence length="172" mass="18897">MIVRPATPADLPAILAIHNHAVRHLDAIWTETEETLDERRAWLQTRLAEGFPVLVAEAGGRVIGHASYGPYRPKPGYRKTVEHSVYLAPDAQRSGAGRALMQALIADARDKGFHLIIAVIEAKNIGSIRFHEHLGFTLAGTLPQAGFKQGRWLDQVHMYLLLDAAPPPPAGY</sequence>
<dbReference type="PANTHER" id="PTHR43072:SF23">
    <property type="entry name" value="UPF0039 PROTEIN C11D3.02C"/>
    <property type="match status" value="1"/>
</dbReference>
<dbReference type="EMBL" id="QQNH01000006">
    <property type="protein sequence ID" value="RDE09405.1"/>
    <property type="molecule type" value="Genomic_DNA"/>
</dbReference>
<keyword evidence="1 4" id="KW-0808">Transferase</keyword>
<dbReference type="RefSeq" id="WP_114645314.1">
    <property type="nucleotide sequence ID" value="NZ_QQNH01000006.1"/>
</dbReference>
<keyword evidence="2" id="KW-0012">Acyltransferase</keyword>
<comment type="caution">
    <text evidence="4">The sequence shown here is derived from an EMBL/GenBank/DDBJ whole genome shotgun (WGS) entry which is preliminary data.</text>
</comment>
<dbReference type="PANTHER" id="PTHR43072">
    <property type="entry name" value="N-ACETYLTRANSFERASE"/>
    <property type="match status" value="1"/>
</dbReference>
<gene>
    <name evidence="4" type="ORF">DVH29_06260</name>
</gene>